<name>A0A0G0QKF4_9BACT</name>
<evidence type="ECO:0000313" key="2">
    <source>
        <dbReference type="EMBL" id="KKR40583.1"/>
    </source>
</evidence>
<comment type="caution">
    <text evidence="2">The sequence shown here is derived from an EMBL/GenBank/DDBJ whole genome shotgun (WGS) entry which is preliminary data.</text>
</comment>
<keyword evidence="1" id="KW-0812">Transmembrane</keyword>
<gene>
    <name evidence="2" type="ORF">UT75_C0007G0031</name>
</gene>
<reference evidence="2 3" key="1">
    <citation type="journal article" date="2015" name="Nature">
        <title>rRNA introns, odd ribosomes, and small enigmatic genomes across a large radiation of phyla.</title>
        <authorList>
            <person name="Brown C.T."/>
            <person name="Hug L.A."/>
            <person name="Thomas B.C."/>
            <person name="Sharon I."/>
            <person name="Castelle C.J."/>
            <person name="Singh A."/>
            <person name="Wilkins M.J."/>
            <person name="Williams K.H."/>
            <person name="Banfield J.F."/>
        </authorList>
    </citation>
    <scope>NUCLEOTIDE SEQUENCE [LARGE SCALE GENOMIC DNA]</scope>
</reference>
<keyword evidence="1" id="KW-1133">Transmembrane helix</keyword>
<evidence type="ECO:0000256" key="1">
    <source>
        <dbReference type="SAM" id="Phobius"/>
    </source>
</evidence>
<dbReference type="EMBL" id="LBXZ01000007">
    <property type="protein sequence ID" value="KKR40583.1"/>
    <property type="molecule type" value="Genomic_DNA"/>
</dbReference>
<dbReference type="AlphaFoldDB" id="A0A0G0QKF4"/>
<sequence length="136" mass="15288">MNSEIEKLKLLEESRSSHEKFHWNWTFLSGGTLTLLIGFIERISPIDNPSLRLLARYSIIFMIAALVLSPIRNLLSALIVGKMASIESMSTRKEILSFFNDAKIVGFFVNVIALLSICLYILGLSIMSYVAISTFL</sequence>
<protein>
    <submittedName>
        <fullName evidence="2">Uncharacterized protein</fullName>
    </submittedName>
</protein>
<keyword evidence="1" id="KW-0472">Membrane</keyword>
<evidence type="ECO:0000313" key="3">
    <source>
        <dbReference type="Proteomes" id="UP000034072"/>
    </source>
</evidence>
<feature type="transmembrane region" description="Helical" evidence="1">
    <location>
        <begin position="60"/>
        <end position="83"/>
    </location>
</feature>
<proteinExistence type="predicted"/>
<feature type="transmembrane region" description="Helical" evidence="1">
    <location>
        <begin position="104"/>
        <end position="132"/>
    </location>
</feature>
<accession>A0A0G0QKF4</accession>
<dbReference type="Proteomes" id="UP000034072">
    <property type="component" value="Unassembled WGS sequence"/>
</dbReference>
<organism evidence="2 3">
    <name type="scientific">Candidatus Yanofskybacteria bacterium GW2011_GWE2_40_11</name>
    <dbReference type="NCBI Taxonomy" id="1619033"/>
    <lineage>
        <taxon>Bacteria</taxon>
        <taxon>Candidatus Yanofskyibacteriota</taxon>
    </lineage>
</organism>
<feature type="transmembrane region" description="Helical" evidence="1">
    <location>
        <begin position="21"/>
        <end position="40"/>
    </location>
</feature>